<evidence type="ECO:0000313" key="4">
    <source>
        <dbReference type="Proteomes" id="UP000588068"/>
    </source>
</evidence>
<dbReference type="PANTHER" id="PTHR11905:SF159">
    <property type="entry name" value="ADAM METALLOPROTEASE"/>
    <property type="match status" value="1"/>
</dbReference>
<evidence type="ECO:0000313" key="3">
    <source>
        <dbReference type="EMBL" id="MBB6093443.1"/>
    </source>
</evidence>
<protein>
    <recommendedName>
        <fullName evidence="2">Peptidase M12B domain-containing protein</fullName>
    </recommendedName>
</protein>
<feature type="domain" description="Peptidase M12B" evidence="2">
    <location>
        <begin position="184"/>
        <end position="363"/>
    </location>
</feature>
<dbReference type="InterPro" id="IPR013783">
    <property type="entry name" value="Ig-like_fold"/>
</dbReference>
<feature type="compositionally biased region" description="Polar residues" evidence="1">
    <location>
        <begin position="620"/>
        <end position="630"/>
    </location>
</feature>
<organism evidence="3 4">
    <name type="scientific">Povalibacter uvarum</name>
    <dbReference type="NCBI Taxonomy" id="732238"/>
    <lineage>
        <taxon>Bacteria</taxon>
        <taxon>Pseudomonadati</taxon>
        <taxon>Pseudomonadota</taxon>
        <taxon>Gammaproteobacteria</taxon>
        <taxon>Steroidobacterales</taxon>
        <taxon>Steroidobacteraceae</taxon>
        <taxon>Povalibacter</taxon>
    </lineage>
</organism>
<dbReference type="AlphaFoldDB" id="A0A841HL25"/>
<dbReference type="Pfam" id="PF01345">
    <property type="entry name" value="DUF11"/>
    <property type="match status" value="2"/>
</dbReference>
<dbReference type="GO" id="GO:0004222">
    <property type="term" value="F:metalloendopeptidase activity"/>
    <property type="evidence" value="ECO:0007669"/>
    <property type="project" value="InterPro"/>
</dbReference>
<evidence type="ECO:0000256" key="1">
    <source>
        <dbReference type="SAM" id="MobiDB-lite"/>
    </source>
</evidence>
<feature type="compositionally biased region" description="Gly residues" evidence="1">
    <location>
        <begin position="633"/>
        <end position="642"/>
    </location>
</feature>
<proteinExistence type="predicted"/>
<feature type="region of interest" description="Disordered" evidence="1">
    <location>
        <begin position="604"/>
        <end position="643"/>
    </location>
</feature>
<dbReference type="RefSeq" id="WP_184331769.1">
    <property type="nucleotide sequence ID" value="NZ_JACHHZ010000002.1"/>
</dbReference>
<dbReference type="Gene3D" id="3.40.390.10">
    <property type="entry name" value="Collagenase (Catalytic Domain)"/>
    <property type="match status" value="1"/>
</dbReference>
<sequence length="662" mass="67868">MCATLAAPAVAMGHSDAATPVRVLAHEAFRPVLSTAPAGSQKASTVRALKFDAYGRRFNLALELNPRLTAAAKAAQAEGSALSLYQGTIENVPGSWVRMSAKAQSISGMIWDGDELYLVDSAAILGDDARTGETIIFKLSDAQFDSDAPFCGKEPLRSGKDAYAALVTELKSSPIIMQAAGASMRLEISALADSLFRNRYSSVQTAREAVLIRLNNVDGIFSAQLGVEIQVPTTNIDDALTSQLPATTDANTLVSELGSLRERTSLLRARGLTHLFTGRDLDGTTVGIAYTDSLCHRRYGAGLTQTSGNSTIDSLITAHEIGHNFGAPHDGDPEKQCASTPQGQYLMSPSVNAGATTFSQCSVSVILPRMQAATCLLPLTAPDLSIPIDLGTHTAAVGRPFEWHLEIRNTGGSTAISSSARLFVPPVVMIDDVFVAGGTCTSASGGGAVTCEMGNIPAGGSRVIEMTMHSDVVGSNSISAHVSTLNDAQTSNNSGDGTLVIEPEADLAVTADAPATGVVGSSLTASFTVTNAAVIDVTGVQVEVAFSEGMQPSAGQIAGGDCTVSATSIRCTVPSLAANGSAAGTITATPRSAGTATIATAVSGDYVDPNSANDRAERSVSVTPAPSTEPSNSGGGQGGGGSTSPLLLLALSLLGLLRRPRA</sequence>
<gene>
    <name evidence="3" type="ORF">HNQ60_002321</name>
</gene>
<dbReference type="Proteomes" id="UP000588068">
    <property type="component" value="Unassembled WGS sequence"/>
</dbReference>
<dbReference type="InterPro" id="IPR024079">
    <property type="entry name" value="MetalloPept_cat_dom_sf"/>
</dbReference>
<dbReference type="PROSITE" id="PS50215">
    <property type="entry name" value="ADAM_MEPRO"/>
    <property type="match status" value="1"/>
</dbReference>
<dbReference type="GO" id="GO:0006508">
    <property type="term" value="P:proteolysis"/>
    <property type="evidence" value="ECO:0007669"/>
    <property type="project" value="InterPro"/>
</dbReference>
<name>A0A841HL25_9GAMM</name>
<dbReference type="SUPFAM" id="SSF55486">
    <property type="entry name" value="Metalloproteases ('zincins'), catalytic domain"/>
    <property type="match status" value="1"/>
</dbReference>
<reference evidence="3 4" key="1">
    <citation type="submission" date="2020-08" db="EMBL/GenBank/DDBJ databases">
        <title>Genomic Encyclopedia of Type Strains, Phase IV (KMG-IV): sequencing the most valuable type-strain genomes for metagenomic binning, comparative biology and taxonomic classification.</title>
        <authorList>
            <person name="Goeker M."/>
        </authorList>
    </citation>
    <scope>NUCLEOTIDE SEQUENCE [LARGE SCALE GENOMIC DNA]</scope>
    <source>
        <strain evidence="3 4">DSM 26723</strain>
    </source>
</reference>
<dbReference type="Pfam" id="PF13688">
    <property type="entry name" value="Reprolysin_5"/>
    <property type="match status" value="1"/>
</dbReference>
<dbReference type="EMBL" id="JACHHZ010000002">
    <property type="protein sequence ID" value="MBB6093443.1"/>
    <property type="molecule type" value="Genomic_DNA"/>
</dbReference>
<keyword evidence="4" id="KW-1185">Reference proteome</keyword>
<dbReference type="Gene3D" id="2.60.40.10">
    <property type="entry name" value="Immunoglobulins"/>
    <property type="match status" value="2"/>
</dbReference>
<dbReference type="InterPro" id="IPR001434">
    <property type="entry name" value="OmcB-like_DUF11"/>
</dbReference>
<evidence type="ECO:0000259" key="2">
    <source>
        <dbReference type="PROSITE" id="PS50215"/>
    </source>
</evidence>
<dbReference type="InterPro" id="IPR001590">
    <property type="entry name" value="Peptidase_M12B"/>
</dbReference>
<dbReference type="PANTHER" id="PTHR11905">
    <property type="entry name" value="ADAM A DISINTEGRIN AND METALLOPROTEASE DOMAIN"/>
    <property type="match status" value="1"/>
</dbReference>
<accession>A0A841HL25</accession>
<comment type="caution">
    <text evidence="3">The sequence shown here is derived from an EMBL/GenBank/DDBJ whole genome shotgun (WGS) entry which is preliminary data.</text>
</comment>